<proteinExistence type="inferred from homology"/>
<dbReference type="InterPro" id="IPR036852">
    <property type="entry name" value="Peptidase_S8/S53_dom_sf"/>
</dbReference>
<dbReference type="EMBL" id="LNRQ01000001">
    <property type="protein sequence ID" value="KZN12067.1"/>
    <property type="molecule type" value="Genomic_DNA"/>
</dbReference>
<dbReference type="InterPro" id="IPR000209">
    <property type="entry name" value="Peptidase_S8/S53_dom"/>
</dbReference>
<comment type="caution">
    <text evidence="6">The sequence shown here is derived from an EMBL/GenBank/DDBJ whole genome shotgun (WGS) entry which is preliminary data.</text>
</comment>
<reference evidence="6" key="1">
    <citation type="journal article" date="2016" name="Nat. Genet.">
        <title>A high-quality carrot genome assembly provides new insights into carotenoid accumulation and asterid genome evolution.</title>
        <authorList>
            <person name="Iorizzo M."/>
            <person name="Ellison S."/>
            <person name="Senalik D."/>
            <person name="Zeng P."/>
            <person name="Satapoomin P."/>
            <person name="Huang J."/>
            <person name="Bowman M."/>
            <person name="Iovene M."/>
            <person name="Sanseverino W."/>
            <person name="Cavagnaro P."/>
            <person name="Yildiz M."/>
            <person name="Macko-Podgorni A."/>
            <person name="Moranska E."/>
            <person name="Grzebelus E."/>
            <person name="Grzebelus D."/>
            <person name="Ashrafi H."/>
            <person name="Zheng Z."/>
            <person name="Cheng S."/>
            <person name="Spooner D."/>
            <person name="Van Deynze A."/>
            <person name="Simon P."/>
        </authorList>
    </citation>
    <scope>NUCLEOTIDE SEQUENCE [LARGE SCALE GENOMIC DNA]</scope>
    <source>
        <tissue evidence="6">Leaf</tissue>
    </source>
</reference>
<keyword evidence="2" id="KW-0732">Signal</keyword>
<comment type="similarity">
    <text evidence="1 3">Belongs to the peptidase S8 family.</text>
</comment>
<evidence type="ECO:0008006" key="7">
    <source>
        <dbReference type="Google" id="ProtNLM"/>
    </source>
</evidence>
<evidence type="ECO:0000313" key="6">
    <source>
        <dbReference type="EMBL" id="KZN12067.1"/>
    </source>
</evidence>
<evidence type="ECO:0000259" key="5">
    <source>
        <dbReference type="Pfam" id="PF02225"/>
    </source>
</evidence>
<evidence type="ECO:0000256" key="2">
    <source>
        <dbReference type="ARBA" id="ARBA00022729"/>
    </source>
</evidence>
<dbReference type="GO" id="GO:0004252">
    <property type="term" value="F:serine-type endopeptidase activity"/>
    <property type="evidence" value="ECO:0007669"/>
    <property type="project" value="InterPro"/>
</dbReference>
<name>A0A166JE36_DAUCS</name>
<dbReference type="AlphaFoldDB" id="A0A166JE36"/>
<dbReference type="STRING" id="79200.A0A166JE36"/>
<dbReference type="PROSITE" id="PS51892">
    <property type="entry name" value="SUBTILASE"/>
    <property type="match status" value="1"/>
</dbReference>
<organism evidence="6">
    <name type="scientific">Daucus carota subsp. sativus</name>
    <name type="common">Carrot</name>
    <dbReference type="NCBI Taxonomy" id="79200"/>
    <lineage>
        <taxon>Eukaryota</taxon>
        <taxon>Viridiplantae</taxon>
        <taxon>Streptophyta</taxon>
        <taxon>Embryophyta</taxon>
        <taxon>Tracheophyta</taxon>
        <taxon>Spermatophyta</taxon>
        <taxon>Magnoliopsida</taxon>
        <taxon>eudicotyledons</taxon>
        <taxon>Gunneridae</taxon>
        <taxon>Pentapetalae</taxon>
        <taxon>asterids</taxon>
        <taxon>campanulids</taxon>
        <taxon>Apiales</taxon>
        <taxon>Apiaceae</taxon>
        <taxon>Apioideae</taxon>
        <taxon>Scandiceae</taxon>
        <taxon>Daucinae</taxon>
        <taxon>Daucus</taxon>
        <taxon>Daucus sect. Daucus</taxon>
    </lineage>
</organism>
<dbReference type="Gene3D" id="3.50.30.30">
    <property type="match status" value="1"/>
</dbReference>
<dbReference type="Pfam" id="PF00082">
    <property type="entry name" value="Peptidase_S8"/>
    <property type="match status" value="1"/>
</dbReference>
<gene>
    <name evidence="6" type="ORF">DCAR_004723</name>
</gene>
<dbReference type="SUPFAM" id="SSF52743">
    <property type="entry name" value="Subtilisin-like"/>
    <property type="match status" value="1"/>
</dbReference>
<dbReference type="PANTHER" id="PTHR10795">
    <property type="entry name" value="PROPROTEIN CONVERTASE SUBTILISIN/KEXIN"/>
    <property type="match status" value="1"/>
</dbReference>
<comment type="caution">
    <text evidence="3">Lacks conserved residue(s) required for the propagation of feature annotation.</text>
</comment>
<protein>
    <recommendedName>
        <fullName evidence="7">PA domain-containing protein</fullName>
    </recommendedName>
</protein>
<dbReference type="Gene3D" id="3.40.50.200">
    <property type="entry name" value="Peptidase S8/S53 domain"/>
    <property type="match status" value="1"/>
</dbReference>
<evidence type="ECO:0000259" key="4">
    <source>
        <dbReference type="Pfam" id="PF00082"/>
    </source>
</evidence>
<dbReference type="Pfam" id="PF02225">
    <property type="entry name" value="PA"/>
    <property type="match status" value="1"/>
</dbReference>
<accession>A0A166JE36</accession>
<evidence type="ECO:0000256" key="1">
    <source>
        <dbReference type="ARBA" id="ARBA00011073"/>
    </source>
</evidence>
<dbReference type="InterPro" id="IPR003137">
    <property type="entry name" value="PA_domain"/>
</dbReference>
<dbReference type="OMA" id="ITTIWFR"/>
<dbReference type="Gramene" id="KZN12067">
    <property type="protein sequence ID" value="KZN12067"/>
    <property type="gene ID" value="DCAR_004723"/>
</dbReference>
<dbReference type="GO" id="GO:0006508">
    <property type="term" value="P:proteolysis"/>
    <property type="evidence" value="ECO:0007669"/>
    <property type="project" value="InterPro"/>
</dbReference>
<dbReference type="CDD" id="cd02120">
    <property type="entry name" value="PA_subtilisin_like"/>
    <property type="match status" value="1"/>
</dbReference>
<dbReference type="InterPro" id="IPR045051">
    <property type="entry name" value="SBT"/>
</dbReference>
<evidence type="ECO:0000256" key="3">
    <source>
        <dbReference type="PROSITE-ProRule" id="PRU01240"/>
    </source>
</evidence>
<sequence length="154" mass="16443">MVVCDRGINGRAEKGQVVKEAGGAAMILANTEINYDEDSVDVHVLPATLIGFTESVQLKKYISSTRKPRAKIIFGGTSIGKSRAPAVAQFSSRGPSFMDPSILKPDMIAPGVNIISAWPQNLGPAGIPEDSRRVNFTIMSGTSMACPHVWLALM</sequence>
<feature type="domain" description="PA" evidence="5">
    <location>
        <begin position="1"/>
        <end position="55"/>
    </location>
</feature>
<feature type="domain" description="Peptidase S8/S53" evidence="4">
    <location>
        <begin position="82"/>
        <end position="149"/>
    </location>
</feature>